<sequence>MRKPIQITIPQPCHEKWDEMTPADKGKFCTACQKNVIDFTKTSDREIAIAIRNNKNLCGRFSSSQLNRDLVVPKEKSTVWTAVAAGVLSFVTLGSYKATAQEKQKVVQTENKPVKETNSTASKQSTTIKITVKDSTGFLQEAIVTNVTKKTQTSENKNGVYEIDVSLNDEINIACMGHAMKILIITGKNDLTVLLEELRPIIAVGMVEVKTKPKE</sequence>
<dbReference type="RefSeq" id="WP_147583845.1">
    <property type="nucleotide sequence ID" value="NZ_CP042831.1"/>
</dbReference>
<evidence type="ECO:0008006" key="3">
    <source>
        <dbReference type="Google" id="ProtNLM"/>
    </source>
</evidence>
<protein>
    <recommendedName>
        <fullName evidence="3">Carboxypeptidase regulatory-like domain-containing protein</fullName>
    </recommendedName>
</protein>
<accession>A0A5B9FTU3</accession>
<keyword evidence="2" id="KW-1185">Reference proteome</keyword>
<dbReference type="KEGG" id="fak:FUA48_12535"/>
<dbReference type="EMBL" id="CP042831">
    <property type="protein sequence ID" value="QEE50375.1"/>
    <property type="molecule type" value="Genomic_DNA"/>
</dbReference>
<name>A0A5B9FTU3_9FLAO</name>
<dbReference type="Proteomes" id="UP000321222">
    <property type="component" value="Chromosome"/>
</dbReference>
<evidence type="ECO:0000313" key="2">
    <source>
        <dbReference type="Proteomes" id="UP000321222"/>
    </source>
</evidence>
<organism evidence="1 2">
    <name type="scientific">Flavobacterium alkalisoli</name>
    <dbReference type="NCBI Taxonomy" id="2602769"/>
    <lineage>
        <taxon>Bacteria</taxon>
        <taxon>Pseudomonadati</taxon>
        <taxon>Bacteroidota</taxon>
        <taxon>Flavobacteriia</taxon>
        <taxon>Flavobacteriales</taxon>
        <taxon>Flavobacteriaceae</taxon>
        <taxon>Flavobacterium</taxon>
    </lineage>
</organism>
<evidence type="ECO:0000313" key="1">
    <source>
        <dbReference type="EMBL" id="QEE50375.1"/>
    </source>
</evidence>
<gene>
    <name evidence="1" type="ORF">FUA48_12535</name>
</gene>
<proteinExistence type="predicted"/>
<dbReference type="AlphaFoldDB" id="A0A5B9FTU3"/>
<reference evidence="1 2" key="1">
    <citation type="submission" date="2019-08" db="EMBL/GenBank/DDBJ databases">
        <title>Flavobacterium alkalisoli sp. nov., isolated from rhizosphere soil of Suaeda salsa.</title>
        <authorList>
            <person name="Sun J.-Q."/>
            <person name="Xu L."/>
        </authorList>
    </citation>
    <scope>NUCLEOTIDE SEQUENCE [LARGE SCALE GENOMIC DNA]</scope>
    <source>
        <strain evidence="1 2">XS-5</strain>
    </source>
</reference>
<dbReference type="OrthoDB" id="7432683at2"/>